<dbReference type="GO" id="GO:0050897">
    <property type="term" value="F:cobalt ion binding"/>
    <property type="evidence" value="ECO:0007669"/>
    <property type="project" value="TreeGrafter"/>
</dbReference>
<dbReference type="PANTHER" id="PTHR38430:SF1">
    <property type="entry name" value="PROTEIN-ARGININE KINASE ACTIVATOR PROTEIN"/>
    <property type="match status" value="1"/>
</dbReference>
<dbReference type="RefSeq" id="WP_094887179.1">
    <property type="nucleotide sequence ID" value="NZ_NPMS01000012.1"/>
</dbReference>
<dbReference type="GO" id="GO:0046870">
    <property type="term" value="F:cadmium ion binding"/>
    <property type="evidence" value="ECO:0007669"/>
    <property type="project" value="TreeGrafter"/>
</dbReference>
<name>A0A265N602_9BACI</name>
<dbReference type="InterPro" id="IPR025542">
    <property type="entry name" value="YacH"/>
</dbReference>
<proteinExistence type="predicted"/>
<organism evidence="2 3">
    <name type="scientific">Virgibacillus indicus</name>
    <dbReference type="NCBI Taxonomy" id="2024554"/>
    <lineage>
        <taxon>Bacteria</taxon>
        <taxon>Bacillati</taxon>
        <taxon>Bacillota</taxon>
        <taxon>Bacilli</taxon>
        <taxon>Bacillales</taxon>
        <taxon>Bacillaceae</taxon>
        <taxon>Virgibacillus</taxon>
    </lineage>
</organism>
<sequence>MNCQECQERPATLHFTQVINGNKTEVHVCEVCAKTKGYMAYPEEGYSLHNLLSGLFNFESVKKENQQGKTYKQMQELQCPKCDMTFSEFKRIGKFGCAECYETFSSRLDPIFRRVHSGNTKHFGKIPKRKGGDLHTKKQLDSYKAELQSLIETEAFEEAAQVRDKIKALENQKGDSKGG</sequence>
<reference evidence="2 3" key="1">
    <citation type="submission" date="2017-08" db="EMBL/GenBank/DDBJ databases">
        <title>Virgibacillus indicus sp. nov. and Virgibacillus profoundi sp. nov, two moderately halophilic bacteria isolated from marine sediment by using the Microfluidic Streak Plate.</title>
        <authorList>
            <person name="Xu B."/>
            <person name="Hu B."/>
            <person name="Wang J."/>
            <person name="Zhu Y."/>
            <person name="Huang L."/>
            <person name="Du W."/>
            <person name="Huang Y."/>
        </authorList>
    </citation>
    <scope>NUCLEOTIDE SEQUENCE [LARGE SCALE GENOMIC DNA]</scope>
    <source>
        <strain evidence="2 3">IO3-P2-C2</strain>
    </source>
</reference>
<evidence type="ECO:0000313" key="3">
    <source>
        <dbReference type="Proteomes" id="UP000216498"/>
    </source>
</evidence>
<dbReference type="InterPro" id="IPR001943">
    <property type="entry name" value="UVR_dom"/>
</dbReference>
<dbReference type="PIRSF" id="PIRSF015034">
    <property type="entry name" value="YacH"/>
    <property type="match status" value="1"/>
</dbReference>
<evidence type="ECO:0000259" key="1">
    <source>
        <dbReference type="PROSITE" id="PS50151"/>
    </source>
</evidence>
<dbReference type="SUPFAM" id="SSF46600">
    <property type="entry name" value="C-terminal UvrC-binding domain of UvrB"/>
    <property type="match status" value="1"/>
</dbReference>
<accession>A0A265N602</accession>
<dbReference type="InterPro" id="IPR036876">
    <property type="entry name" value="UVR_dom_sf"/>
</dbReference>
<dbReference type="AlphaFoldDB" id="A0A265N602"/>
<dbReference type="GO" id="GO:1990169">
    <property type="term" value="P:stress response to copper ion"/>
    <property type="evidence" value="ECO:0007669"/>
    <property type="project" value="TreeGrafter"/>
</dbReference>
<dbReference type="GO" id="GO:1990170">
    <property type="term" value="P:stress response to cadmium ion"/>
    <property type="evidence" value="ECO:0007669"/>
    <property type="project" value="TreeGrafter"/>
</dbReference>
<gene>
    <name evidence="2" type="ORF">CIL03_17520</name>
</gene>
<feature type="domain" description="UVR" evidence="1">
    <location>
        <begin position="137"/>
        <end position="172"/>
    </location>
</feature>
<dbReference type="Pfam" id="PF02151">
    <property type="entry name" value="UVR"/>
    <property type="match status" value="1"/>
</dbReference>
<dbReference type="GO" id="GO:0008270">
    <property type="term" value="F:zinc ion binding"/>
    <property type="evidence" value="ECO:0007669"/>
    <property type="project" value="TreeGrafter"/>
</dbReference>
<dbReference type="OrthoDB" id="9788704at2"/>
<comment type="caution">
    <text evidence="2">The sequence shown here is derived from an EMBL/GenBank/DDBJ whole genome shotgun (WGS) entry which is preliminary data.</text>
</comment>
<dbReference type="PANTHER" id="PTHR38430">
    <property type="entry name" value="PROTEIN-ARGININE KINASE ACTIVATOR PROTEIN"/>
    <property type="match status" value="1"/>
</dbReference>
<keyword evidence="3" id="KW-1185">Reference proteome</keyword>
<dbReference type="EMBL" id="NPMS01000012">
    <property type="protein sequence ID" value="OZU87221.1"/>
    <property type="molecule type" value="Genomic_DNA"/>
</dbReference>
<evidence type="ECO:0000313" key="2">
    <source>
        <dbReference type="EMBL" id="OZU87221.1"/>
    </source>
</evidence>
<dbReference type="Proteomes" id="UP000216498">
    <property type="component" value="Unassembled WGS sequence"/>
</dbReference>
<dbReference type="GO" id="GO:0005507">
    <property type="term" value="F:copper ion binding"/>
    <property type="evidence" value="ECO:0007669"/>
    <property type="project" value="TreeGrafter"/>
</dbReference>
<dbReference type="PROSITE" id="PS50151">
    <property type="entry name" value="UVR"/>
    <property type="match status" value="1"/>
</dbReference>
<protein>
    <recommendedName>
        <fullName evidence="1">UVR domain-containing protein</fullName>
    </recommendedName>
</protein>